<evidence type="ECO:0000313" key="1">
    <source>
        <dbReference type="EMBL" id="VDI55779.1"/>
    </source>
</evidence>
<dbReference type="Gene3D" id="3.60.10.10">
    <property type="entry name" value="Endonuclease/exonuclease/phosphatase"/>
    <property type="match status" value="1"/>
</dbReference>
<proteinExistence type="predicted"/>
<dbReference type="PANTHER" id="PTHR31635:SF196">
    <property type="entry name" value="REVERSE TRANSCRIPTASE DOMAIN-CONTAINING PROTEIN-RELATED"/>
    <property type="match status" value="1"/>
</dbReference>
<organism evidence="1 2">
    <name type="scientific">Mytilus galloprovincialis</name>
    <name type="common">Mediterranean mussel</name>
    <dbReference type="NCBI Taxonomy" id="29158"/>
    <lineage>
        <taxon>Eukaryota</taxon>
        <taxon>Metazoa</taxon>
        <taxon>Spiralia</taxon>
        <taxon>Lophotrochozoa</taxon>
        <taxon>Mollusca</taxon>
        <taxon>Bivalvia</taxon>
        <taxon>Autobranchia</taxon>
        <taxon>Pteriomorphia</taxon>
        <taxon>Mytilida</taxon>
        <taxon>Mytiloidea</taxon>
        <taxon>Mytilidae</taxon>
        <taxon>Mytilinae</taxon>
        <taxon>Mytilus</taxon>
    </lineage>
</organism>
<dbReference type="CDD" id="cd09076">
    <property type="entry name" value="L1-EN"/>
    <property type="match status" value="1"/>
</dbReference>
<evidence type="ECO:0000313" key="2">
    <source>
        <dbReference type="Proteomes" id="UP000596742"/>
    </source>
</evidence>
<reference evidence="1" key="1">
    <citation type="submission" date="2018-11" db="EMBL/GenBank/DDBJ databases">
        <authorList>
            <person name="Alioto T."/>
            <person name="Alioto T."/>
        </authorList>
    </citation>
    <scope>NUCLEOTIDE SEQUENCE</scope>
</reference>
<protein>
    <recommendedName>
        <fullName evidence="3">Endonuclease/exonuclease/phosphatase domain-containing protein</fullName>
    </recommendedName>
</protein>
<keyword evidence="2" id="KW-1185">Reference proteome</keyword>
<dbReference type="EMBL" id="UYJE01007538">
    <property type="protein sequence ID" value="VDI55779.1"/>
    <property type="molecule type" value="Genomic_DNA"/>
</dbReference>
<dbReference type="OrthoDB" id="10072093at2759"/>
<dbReference type="InterPro" id="IPR036691">
    <property type="entry name" value="Endo/exonu/phosph_ase_sf"/>
</dbReference>
<dbReference type="SUPFAM" id="SSF56219">
    <property type="entry name" value="DNase I-like"/>
    <property type="match status" value="1"/>
</dbReference>
<sequence>MFKKGLDFTIHDTKFDQNGRYIVIDITLFEQRLTLVCLYGYNTDEPLLFDDILYKIALYANTSILLCGDWNVVQDCNLDTYNILHKRNPKSREKIEEIIEKLELLDPWRTCHPTDRKFTWRQPSPIKQSRLDYFLVTEDIYSLMKNTKIIPGYKTDHSAIVFTFSASLAKRGKGYWKFNSQLVRDVEYVEKIKTCIKDTISEYYLSGIDFSLDLQAMLDINFTKKIKEMSSILKAWEHRKLTLLGKITVVKTLALPKIVHLLTALPNLSQIKIKELNTLFYNFIWNGKLERIKRNTLIGDFMQGGLNMVHLSSFSTYLKISWVRRLLLNLEGSWQTLLLSELTKFGGDRVFSLQKEKLLEIHGYVKNPFWKDVLFCLHTAKPYTKACTNDILSLDILNFVPLSDYTIYMQWKDFGVQYIKKTL</sequence>
<dbReference type="AlphaFoldDB" id="A0A8B6FZ73"/>
<gene>
    <name evidence="1" type="ORF">MGAL_10B041123</name>
</gene>
<comment type="caution">
    <text evidence="1">The sequence shown here is derived from an EMBL/GenBank/DDBJ whole genome shotgun (WGS) entry which is preliminary data.</text>
</comment>
<dbReference type="PANTHER" id="PTHR31635">
    <property type="entry name" value="REVERSE TRANSCRIPTASE DOMAIN-CONTAINING PROTEIN-RELATED"/>
    <property type="match status" value="1"/>
</dbReference>
<dbReference type="Proteomes" id="UP000596742">
    <property type="component" value="Unassembled WGS sequence"/>
</dbReference>
<name>A0A8B6FZ73_MYTGA</name>
<evidence type="ECO:0008006" key="3">
    <source>
        <dbReference type="Google" id="ProtNLM"/>
    </source>
</evidence>
<accession>A0A8B6FZ73</accession>